<dbReference type="eggNOG" id="KOG4643">
    <property type="taxonomic scope" value="Eukaryota"/>
</dbReference>
<dbReference type="Proteomes" id="UP000008549">
    <property type="component" value="Unassembled WGS sequence"/>
</dbReference>
<keyword evidence="8" id="KW-1185">Reference proteome</keyword>
<keyword evidence="3 4" id="KW-0175">Coiled coil</keyword>
<dbReference type="InterPro" id="IPR036872">
    <property type="entry name" value="CH_dom_sf"/>
</dbReference>
<feature type="compositionally biased region" description="Polar residues" evidence="5">
    <location>
        <begin position="238"/>
        <end position="250"/>
    </location>
</feature>
<dbReference type="GO" id="GO:0005813">
    <property type="term" value="C:centrosome"/>
    <property type="evidence" value="ECO:0000318"/>
    <property type="project" value="GO_Central"/>
</dbReference>
<evidence type="ECO:0000313" key="7">
    <source>
        <dbReference type="EMBL" id="CAP31797.2"/>
    </source>
</evidence>
<evidence type="ECO:0000313" key="9">
    <source>
        <dbReference type="WormBase" id="CBG12901"/>
    </source>
</evidence>
<dbReference type="GO" id="GO:0005737">
    <property type="term" value="C:cytoplasm"/>
    <property type="evidence" value="ECO:0000318"/>
    <property type="project" value="GO_Central"/>
</dbReference>
<organism evidence="7 8">
    <name type="scientific">Caenorhabditis briggsae</name>
    <dbReference type="NCBI Taxonomy" id="6238"/>
    <lineage>
        <taxon>Eukaryota</taxon>
        <taxon>Metazoa</taxon>
        <taxon>Ecdysozoa</taxon>
        <taxon>Nematoda</taxon>
        <taxon>Chromadorea</taxon>
        <taxon>Rhabditida</taxon>
        <taxon>Rhabditina</taxon>
        <taxon>Rhabditomorpha</taxon>
        <taxon>Rhabditoidea</taxon>
        <taxon>Rhabditidae</taxon>
        <taxon>Peloderinae</taxon>
        <taxon>Caenorhabditis</taxon>
    </lineage>
</organism>
<feature type="coiled-coil region" evidence="4">
    <location>
        <begin position="396"/>
        <end position="468"/>
    </location>
</feature>
<reference evidence="7 8" key="1">
    <citation type="journal article" date="2003" name="PLoS Biol.">
        <title>The genome sequence of Caenorhabditis briggsae: a platform for comparative genomics.</title>
        <authorList>
            <person name="Stein L.D."/>
            <person name="Bao Z."/>
            <person name="Blasiar D."/>
            <person name="Blumenthal T."/>
            <person name="Brent M.R."/>
            <person name="Chen N."/>
            <person name="Chinwalla A."/>
            <person name="Clarke L."/>
            <person name="Clee C."/>
            <person name="Coghlan A."/>
            <person name="Coulson A."/>
            <person name="D'Eustachio P."/>
            <person name="Fitch D.H."/>
            <person name="Fulton L.A."/>
            <person name="Fulton R.E."/>
            <person name="Griffiths-Jones S."/>
            <person name="Harris T.W."/>
            <person name="Hillier L.W."/>
            <person name="Kamath R."/>
            <person name="Kuwabara P.E."/>
            <person name="Mardis E.R."/>
            <person name="Marra M.A."/>
            <person name="Miner T.L."/>
            <person name="Minx P."/>
            <person name="Mullikin J.C."/>
            <person name="Plumb R.W."/>
            <person name="Rogers J."/>
            <person name="Schein J.E."/>
            <person name="Sohrmann M."/>
            <person name="Spieth J."/>
            <person name="Stajich J.E."/>
            <person name="Wei C."/>
            <person name="Willey D."/>
            <person name="Wilson R.K."/>
            <person name="Durbin R."/>
            <person name="Waterston R.H."/>
        </authorList>
    </citation>
    <scope>NUCLEOTIDE SEQUENCE [LARGE SCALE GENOMIC DNA]</scope>
    <source>
        <strain evidence="7 8">AF16</strain>
    </source>
</reference>
<sequence length="1474" mass="171209">MKERKTESVFWSHPLAFWLQDCALGDPPLIPEQEWRMEHRRNCPIIHFEEISDGFLMTSLMKFIDSDTQQVSLDFSENGKSKKGRSLQFQNLLIRISRFYETNLEQIIVCQLPDLHTLTRIEFDESFQEELKKLLLLLLGCAIQSDKKKVFVERITGFDQEIQIGLASYIQELTEGNQIVRSLEIGEIVGEEEAELIMKDREDNGGPSGSVEDVDSDDLESTTTTSSNGDHCIKQKDSSYLMSRSTSPTSEARHLTLQLANVQHEMRQLRTQAENKDEECRKLEVELEEKSKKISSLENERLKLLEKERKVKELSDDLQAARCRIEKLQPLENVEKKYKEARDEKDLYKSRYEVRKKTIFGENWSQNIQVSSYFLQSEKIISPNKTPIQTAVTKKNHTLEEEVTELDKKLKTLQMESKSRNGVEDQLARLKITLQEFESEISKKNSDIEDLLVEKHRMDLELKEREERIQQLEMPISTNNTPRFMDSLADQLEDAKQDEFEMMKAEIRKLRAQTEGATPETTIITHHPNLEDLHQKLSSEQHKNAQLQLEIQKLQVEREQIDGNLERIGIELEETSEQMENLNSERDEAIKQLHEARRKFTQFQTEFGNKSDEKLRKFQKEVDSLKEHEEEMEASFGRIKEENRRLQFELDEVQEEKTAFEDQLKSLERSKKSLEAEKTSLKSKLLELEDLLESQKLVLMNTEVSQKRLEDRDQLINSLHNQKNDLENDLKTCQTHLDLESKKLQRLREDLVQEKSKRADLVGRIRSLCTTLSLNGAHFEEMDNDEKLIENIDDIMMNALVAVKRERDDLRIQGNQQIAELGDLKRDIEKLSIASFVKVRSESASLNESDDRVRELTRENMHTKEQVFMLQEKLRELNLELSTKNNEIDLAKASIEELNRNSTSSVASNSEIARLQVSIRNSQIQEDLVKQENQKMRDELQELEKQNKKRNQNLDELESMHKTLLVDHSRLQQLHNLLTRDYDEAKKESMELRQKVQNIPRQQAVFMNANIRELEAKLSEEIARKEQAIRQLQELEKEHKMCRIHCDNLRRDVTELVQTRDELSSELRRAHDTCQHRNNQIDDLKKQLGQKMSEINKLNSKIDALSQLNRTYNDENKNLSRQLEILLTQNKELLQRALHDKDQYHLEMKDYQDQLSALRRHKEKLEDKIMDQYRTMENKKSTPERKQPLVKRAAKALINRRRATSNGGSTTEDSSVYSADERSSPPLAGNSQCSVSTSSESTSTSSSGVYTSPEDCPLHGIADDNDNLPPTCSSSDDHDVVSPDFTVTKNALLRSRNDFLGGSVRISAGSRRYINDYEAHNLSTPFLPPRVPIRNTPVTSSLRSRPPPPPYNPRGTGPRTPQNYRESDDSPNRRPGNLSCSFFEPIAHSTPNSSLLGSPDRRVVAEGEKREIIRDKVIRGRLKLIVERKYFLKTSKIKFQDERIDKTLSYYENVHLPPSESPDFNDPNEQTWCV</sequence>
<evidence type="ECO:0000256" key="4">
    <source>
        <dbReference type="SAM" id="Coils"/>
    </source>
</evidence>
<proteinExistence type="predicted"/>
<feature type="domain" description="HOOK N-terminal" evidence="6">
    <location>
        <begin position="38"/>
        <end position="172"/>
    </location>
</feature>
<dbReference type="SUPFAM" id="SSF116907">
    <property type="entry name" value="Hook domain"/>
    <property type="match status" value="1"/>
</dbReference>
<dbReference type="OMA" id="TNAVQCR"/>
<dbReference type="Pfam" id="PF19047">
    <property type="entry name" value="HOOK_N"/>
    <property type="match status" value="1"/>
</dbReference>
<feature type="coiled-coil region" evidence="4">
    <location>
        <begin position="493"/>
        <end position="764"/>
    </location>
</feature>
<accession>A8XGM3</accession>
<feature type="coiled-coil region" evidence="4">
    <location>
        <begin position="846"/>
        <end position="901"/>
    </location>
</feature>
<feature type="coiled-coil region" evidence="4">
    <location>
        <begin position="926"/>
        <end position="1182"/>
    </location>
</feature>
<dbReference type="PANTHER" id="PTHR18947:SF28">
    <property type="entry name" value="GIRDIN, ISOFORM A"/>
    <property type="match status" value="1"/>
</dbReference>
<evidence type="ECO:0000313" key="8">
    <source>
        <dbReference type="Proteomes" id="UP000008549"/>
    </source>
</evidence>
<dbReference type="InterPro" id="IPR043936">
    <property type="entry name" value="HOOK_N"/>
</dbReference>
<reference evidence="7 8" key="2">
    <citation type="journal article" date="2011" name="PLoS Genet.">
        <title>Caenorhabditis briggsae recombinant inbred line genotypes reveal inter-strain incompatibility and the evolution of recombination.</title>
        <authorList>
            <person name="Ross J.A."/>
            <person name="Koboldt D.C."/>
            <person name="Staisch J.E."/>
            <person name="Chamberlin H.M."/>
            <person name="Gupta B.P."/>
            <person name="Miller R.D."/>
            <person name="Baird S.E."/>
            <person name="Haag E.S."/>
        </authorList>
    </citation>
    <scope>NUCLEOTIDE SEQUENCE [LARGE SCALE GENOMIC DNA]</scope>
    <source>
        <strain evidence="7 8">AF16</strain>
    </source>
</reference>
<name>A8XGM3_CAEBR</name>
<dbReference type="GO" id="GO:0030705">
    <property type="term" value="P:cytoskeleton-dependent intracellular transport"/>
    <property type="evidence" value="ECO:0000318"/>
    <property type="project" value="GO_Central"/>
</dbReference>
<evidence type="ECO:0000256" key="3">
    <source>
        <dbReference type="ARBA" id="ARBA00023054"/>
    </source>
</evidence>
<evidence type="ECO:0000256" key="5">
    <source>
        <dbReference type="SAM" id="MobiDB-lite"/>
    </source>
</evidence>
<dbReference type="FunCoup" id="A8XGM3">
    <property type="interactions" value="1770"/>
</dbReference>
<evidence type="ECO:0000256" key="1">
    <source>
        <dbReference type="ARBA" id="ARBA00004496"/>
    </source>
</evidence>
<feature type="region of interest" description="Disordered" evidence="5">
    <location>
        <begin position="199"/>
        <end position="252"/>
    </location>
</feature>
<dbReference type="Gene3D" id="1.10.287.1490">
    <property type="match status" value="1"/>
</dbReference>
<feature type="coiled-coil region" evidence="4">
    <location>
        <begin position="252"/>
        <end position="351"/>
    </location>
</feature>
<feature type="region of interest" description="Disordered" evidence="5">
    <location>
        <begin position="1324"/>
        <end position="1380"/>
    </location>
</feature>
<dbReference type="FunFam" id="1.10.418.10:FF:000181">
    <property type="entry name" value="Girdin homolog"/>
    <property type="match status" value="1"/>
</dbReference>
<gene>
    <name evidence="9" type="primary">grdn-1</name>
    <name evidence="7 9" type="ORF">CBG12901</name>
    <name evidence="7" type="ORF">CBG_12901</name>
</gene>
<dbReference type="GO" id="GO:0008017">
    <property type="term" value="F:microtubule binding"/>
    <property type="evidence" value="ECO:0000318"/>
    <property type="project" value="GO_Central"/>
</dbReference>
<dbReference type="EMBL" id="HE600927">
    <property type="protein sequence ID" value="CAP31797.2"/>
    <property type="molecule type" value="Genomic_DNA"/>
</dbReference>
<keyword evidence="2" id="KW-0963">Cytoplasm</keyword>
<dbReference type="WormBase" id="CBG12901">
    <property type="protein sequence ID" value="CBP38915"/>
    <property type="gene ID" value="WBGene00033767"/>
    <property type="gene designation" value="Cbr-grdn-1"/>
</dbReference>
<feature type="compositionally biased region" description="Polar residues" evidence="5">
    <location>
        <begin position="1204"/>
        <end position="1217"/>
    </location>
</feature>
<dbReference type="HOGENOM" id="CLU_255592_0_0_1"/>
<dbReference type="InParanoid" id="A8XGM3"/>
<feature type="compositionally biased region" description="Low complexity" evidence="5">
    <location>
        <begin position="1231"/>
        <end position="1252"/>
    </location>
</feature>
<dbReference type="Gene3D" id="1.10.418.10">
    <property type="entry name" value="Calponin-like domain"/>
    <property type="match status" value="1"/>
</dbReference>
<dbReference type="GO" id="GO:0031122">
    <property type="term" value="P:cytoplasmic microtubule organization"/>
    <property type="evidence" value="ECO:0000318"/>
    <property type="project" value="GO_Central"/>
</dbReference>
<comment type="subcellular location">
    <subcellularLocation>
        <location evidence="1">Cytoplasm</location>
    </subcellularLocation>
</comment>
<protein>
    <submittedName>
        <fullName evidence="7">Protein CBG12901</fullName>
    </submittedName>
</protein>
<evidence type="ECO:0000259" key="6">
    <source>
        <dbReference type="Pfam" id="PF19047"/>
    </source>
</evidence>
<evidence type="ECO:0000256" key="2">
    <source>
        <dbReference type="ARBA" id="ARBA00022490"/>
    </source>
</evidence>
<feature type="region of interest" description="Disordered" evidence="5">
    <location>
        <begin position="1198"/>
        <end position="1281"/>
    </location>
</feature>
<dbReference type="GO" id="GO:0051959">
    <property type="term" value="F:dynein light intermediate chain binding"/>
    <property type="evidence" value="ECO:0000318"/>
    <property type="project" value="GO_Central"/>
</dbReference>
<dbReference type="PANTHER" id="PTHR18947">
    <property type="entry name" value="HOOK PROTEINS"/>
    <property type="match status" value="1"/>
</dbReference>
<dbReference type="STRING" id="6238.A8XGM3"/>